<evidence type="ECO:0000313" key="2">
    <source>
        <dbReference type="Proteomes" id="UP000002014"/>
    </source>
</evidence>
<name>A8G2R4_PROM2</name>
<evidence type="ECO:0008006" key="3">
    <source>
        <dbReference type="Google" id="ProtNLM"/>
    </source>
</evidence>
<protein>
    <recommendedName>
        <fullName evidence="3">Repeats containing protein</fullName>
    </recommendedName>
</protein>
<dbReference type="RefSeq" id="WP_012007054.1">
    <property type="nucleotide sequence ID" value="NC_009840.1"/>
</dbReference>
<accession>A8G2R4</accession>
<dbReference type="EMBL" id="CP000825">
    <property type="protein sequence ID" value="ABV49895.1"/>
    <property type="molecule type" value="Genomic_DNA"/>
</dbReference>
<organism evidence="1 2">
    <name type="scientific">Prochlorococcus marinus (strain MIT 9215)</name>
    <dbReference type="NCBI Taxonomy" id="93060"/>
    <lineage>
        <taxon>Bacteria</taxon>
        <taxon>Bacillati</taxon>
        <taxon>Cyanobacteriota</taxon>
        <taxon>Cyanophyceae</taxon>
        <taxon>Synechococcales</taxon>
        <taxon>Prochlorococcaceae</taxon>
        <taxon>Prochlorococcus</taxon>
    </lineage>
</organism>
<dbReference type="InterPro" id="IPR022244">
    <property type="entry name" value="DUF3769"/>
</dbReference>
<gene>
    <name evidence="1" type="ordered locus">P9215_02781</name>
</gene>
<dbReference type="STRING" id="93060.P9215_02781"/>
<sequence length="663" mass="77128">MISGISKKLIFFFFLLIQFLQPTKSAEITKFNKNINNHNIKKSWSEFPYKETLSFSRFFDDNTSYVSLLKKNLNTFLVAKAEKQQELIIQSDKQSEINNVIYAEGNVSVAYKGKMLKANTLIYDKLNKKISAKGNISLEVGNQFFKAEQLEYSFISEKGYLLDVEGSINTNTLMDDLSSNFSVLDSYKIENLLELKKKVVLNTPSKVENWLFFTDKISIDGKKWQSKKAIFSNDLLESKQVKLAIYSLKVISEEEKLRFKSSINYLIFEEKVSIPFWLGDRTLRKSGNFFDFQNRWNLGYENLDKDGYFIGRKFNSIDISDNFAIDIEPQFLIQRSFKGYTKSFVKKNESITSDRVKRNSSFEDYFALKSKIKGTIKNWDFEIDKNLNSLDFDKFSDAFRLKTKLSKELNFFGKQWDKSFYGIYRERVWNGSLGEAEIYSGYGSKLQKENTWIVDGIKKSEFLSFGLAHITAEALKNKELLTNLKGNLFYSLDQKFPISVENPENKYIDTSYRYIPEPITKGLTLNTKLELSYSLYENGDHQEYLGLGAGPEYIWGNFKNKTFDYTRLSIFPFYKFNSGESVFKFDQNYENFTINFAFDQQLYGPVLLKSTGRFNLSSDSDNYGELINSKISLNWKKRSYEFGIFYQPHNQAGGISFSLFGFK</sequence>
<evidence type="ECO:0000313" key="1">
    <source>
        <dbReference type="EMBL" id="ABV49895.1"/>
    </source>
</evidence>
<dbReference type="AlphaFoldDB" id="A8G2R4"/>
<dbReference type="KEGG" id="pmh:P9215_02781"/>
<dbReference type="Pfam" id="PF12600">
    <property type="entry name" value="DUF3769"/>
    <property type="match status" value="1"/>
</dbReference>
<dbReference type="HOGENOM" id="CLU_412106_0_0_3"/>
<reference evidence="1 2" key="1">
    <citation type="journal article" date="2007" name="PLoS Genet.">
        <title>Patterns and implications of gene gain and loss in the evolution of Prochlorococcus.</title>
        <authorList>
            <person name="Kettler G.C."/>
            <person name="Martiny A.C."/>
            <person name="Huang K."/>
            <person name="Zucker J."/>
            <person name="Coleman M.L."/>
            <person name="Rodrigue S."/>
            <person name="Chen F."/>
            <person name="Lapidus A."/>
            <person name="Ferriera S."/>
            <person name="Johnson J."/>
            <person name="Steglich C."/>
            <person name="Church G.M."/>
            <person name="Richardson P."/>
            <person name="Chisholm S.W."/>
        </authorList>
    </citation>
    <scope>NUCLEOTIDE SEQUENCE [LARGE SCALE GENOMIC DNA]</scope>
    <source>
        <strain evidence="1 2">MIT 9215</strain>
    </source>
</reference>
<dbReference type="OrthoDB" id="441598at2"/>
<dbReference type="Proteomes" id="UP000002014">
    <property type="component" value="Chromosome"/>
</dbReference>
<dbReference type="eggNOG" id="COG1452">
    <property type="taxonomic scope" value="Bacteria"/>
</dbReference>
<proteinExistence type="predicted"/>